<keyword evidence="3" id="KW-1185">Reference proteome</keyword>
<organism evidence="2 3">
    <name type="scientific">Weizmannia acidilactici</name>
    <dbReference type="NCBI Taxonomy" id="2607726"/>
    <lineage>
        <taxon>Bacteria</taxon>
        <taxon>Bacillati</taxon>
        <taxon>Bacillota</taxon>
        <taxon>Bacilli</taxon>
        <taxon>Bacillales</taxon>
        <taxon>Bacillaceae</taxon>
        <taxon>Heyndrickxia</taxon>
    </lineage>
</organism>
<dbReference type="CDD" id="cd04301">
    <property type="entry name" value="NAT_SF"/>
    <property type="match status" value="1"/>
</dbReference>
<gene>
    <name evidence="2" type="ORF">BpJC7_17040</name>
</gene>
<reference evidence="2 3" key="1">
    <citation type="submission" date="2019-09" db="EMBL/GenBank/DDBJ databases">
        <title>Draft genome sequence of Bacillus sp. JC-7.</title>
        <authorList>
            <person name="Tanaka N."/>
            <person name="Shiwa Y."/>
            <person name="Fujita N."/>
            <person name="Tanasupawat S."/>
        </authorList>
    </citation>
    <scope>NUCLEOTIDE SEQUENCE [LARGE SCALE GENOMIC DNA]</scope>
    <source>
        <strain evidence="2 3">JC-7</strain>
    </source>
</reference>
<comment type="caution">
    <text evidence="2">The sequence shown here is derived from an EMBL/GenBank/DDBJ whole genome shotgun (WGS) entry which is preliminary data.</text>
</comment>
<dbReference type="Pfam" id="PF13673">
    <property type="entry name" value="Acetyltransf_10"/>
    <property type="match status" value="1"/>
</dbReference>
<dbReference type="InterPro" id="IPR016181">
    <property type="entry name" value="Acyl_CoA_acyltransferase"/>
</dbReference>
<proteinExistence type="predicted"/>
<evidence type="ECO:0000259" key="1">
    <source>
        <dbReference type="PROSITE" id="PS51186"/>
    </source>
</evidence>
<evidence type="ECO:0000313" key="2">
    <source>
        <dbReference type="EMBL" id="GER70401.1"/>
    </source>
</evidence>
<dbReference type="PROSITE" id="PS51186">
    <property type="entry name" value="GNAT"/>
    <property type="match status" value="1"/>
</dbReference>
<feature type="domain" description="N-acetyltransferase" evidence="1">
    <location>
        <begin position="1"/>
        <end position="147"/>
    </location>
</feature>
<dbReference type="GO" id="GO:0016747">
    <property type="term" value="F:acyltransferase activity, transferring groups other than amino-acyl groups"/>
    <property type="evidence" value="ECO:0007669"/>
    <property type="project" value="InterPro"/>
</dbReference>
<sequence>MIRQLEMKNSAAASAVWALQIPAYKKEAGLIGFDGIPPLNERVEDLMASTEKFYGYFVGEKLAGVVSVERTGDCVMICRLFVGEHFTRRGIARKLLEFVLSLPGAGRFEVSTGEKNIPAVSLYLSMGFTETGRTEVADGVWLVRFRL</sequence>
<dbReference type="InterPro" id="IPR000182">
    <property type="entry name" value="GNAT_dom"/>
</dbReference>
<evidence type="ECO:0000313" key="3">
    <source>
        <dbReference type="Proteomes" id="UP000391919"/>
    </source>
</evidence>
<dbReference type="Proteomes" id="UP000391919">
    <property type="component" value="Unassembled WGS sequence"/>
</dbReference>
<name>A0A5J4JFI6_9BACI</name>
<dbReference type="RefSeq" id="WP_151681352.1">
    <property type="nucleotide sequence ID" value="NZ_BKZP01000029.1"/>
</dbReference>
<dbReference type="AlphaFoldDB" id="A0A5J4JFI6"/>
<dbReference type="SUPFAM" id="SSF55729">
    <property type="entry name" value="Acyl-CoA N-acyltransferases (Nat)"/>
    <property type="match status" value="1"/>
</dbReference>
<protein>
    <recommendedName>
        <fullName evidence="1">N-acetyltransferase domain-containing protein</fullName>
    </recommendedName>
</protein>
<dbReference type="EMBL" id="BKZQ01000019">
    <property type="protein sequence ID" value="GER70401.1"/>
    <property type="molecule type" value="Genomic_DNA"/>
</dbReference>
<accession>A0A5J4JFI6</accession>
<dbReference type="Gene3D" id="3.40.630.30">
    <property type="match status" value="1"/>
</dbReference>